<name>A0ABU3YCW8_9SPHN</name>
<dbReference type="Gene3D" id="3.40.50.300">
    <property type="entry name" value="P-loop containing nucleotide triphosphate hydrolases"/>
    <property type="match status" value="1"/>
</dbReference>
<dbReference type="InterPro" id="IPR027417">
    <property type="entry name" value="P-loop_NTPase"/>
</dbReference>
<evidence type="ECO:0000313" key="3">
    <source>
        <dbReference type="Proteomes" id="UP001273531"/>
    </source>
</evidence>
<accession>A0ABU3YCW8</accession>
<comment type="caution">
    <text evidence="2">The sequence shown here is derived from an EMBL/GenBank/DDBJ whole genome shotgun (WGS) entry which is preliminary data.</text>
</comment>
<feature type="domain" description="AAA+ ATPase" evidence="1">
    <location>
        <begin position="30"/>
        <end position="217"/>
    </location>
</feature>
<gene>
    <name evidence="2" type="ORF">RZN05_19715</name>
</gene>
<dbReference type="RefSeq" id="WP_317228387.1">
    <property type="nucleotide sequence ID" value="NZ_JAWJEJ010000002.1"/>
</dbReference>
<reference evidence="2 3" key="1">
    <citation type="submission" date="2023-10" db="EMBL/GenBank/DDBJ databases">
        <title>Sphingomonas sp. HF-S4 16S ribosomal RNA gene Genome sequencing and assembly.</title>
        <authorList>
            <person name="Lee H."/>
        </authorList>
    </citation>
    <scope>NUCLEOTIDE SEQUENCE [LARGE SCALE GENOMIC DNA]</scope>
    <source>
        <strain evidence="2 3">HF-S4</strain>
    </source>
</reference>
<dbReference type="InterPro" id="IPR003593">
    <property type="entry name" value="AAA+_ATPase"/>
</dbReference>
<protein>
    <recommendedName>
        <fullName evidence="1">AAA+ ATPase domain-containing protein</fullName>
    </recommendedName>
</protein>
<evidence type="ECO:0000313" key="2">
    <source>
        <dbReference type="EMBL" id="MDV3459234.1"/>
    </source>
</evidence>
<dbReference type="PANTHER" id="PTHR34301:SF8">
    <property type="entry name" value="ATPASE DOMAIN-CONTAINING PROTEIN"/>
    <property type="match status" value="1"/>
</dbReference>
<evidence type="ECO:0000259" key="1">
    <source>
        <dbReference type="SMART" id="SM00382"/>
    </source>
</evidence>
<proteinExistence type="predicted"/>
<organism evidence="2 3">
    <name type="scientific">Sphingomonas agrestis</name>
    <dbReference type="NCBI Taxonomy" id="3080540"/>
    <lineage>
        <taxon>Bacteria</taxon>
        <taxon>Pseudomonadati</taxon>
        <taxon>Pseudomonadota</taxon>
        <taxon>Alphaproteobacteria</taxon>
        <taxon>Sphingomonadales</taxon>
        <taxon>Sphingomonadaceae</taxon>
        <taxon>Sphingomonas</taxon>
    </lineage>
</organism>
<keyword evidence="3" id="KW-1185">Reference proteome</keyword>
<sequence length="399" mass="44012">MRIIAGPPVSGADFKFRSTEIALATQSLTDGTSLLVKGWRRIGKSSLLVETARVLAETPATTPIYLDVQDMKSLSEFFSGFLRALPADRVQWLRKQWDAARLIPGRIADAVQRRVRKVSAGGGGIEGGLELDASVREYWEPLKESVERLAREQLAQGNRIILLIDELPFFLENMHRQNKNVDDIRIVLATLRAWRNAGLTMAIAGSVSIQLFLEDLEIEGLVINDLQHVNLQPLAQLEAEALVVQLAGIAKLTGWTPASTAALLAELPDHFPFFIQTAMNQLRASGSSTPEQIADVAENSLQQQLFATFYQQFDERLARRFEPGIRGAAEAVLNAMAKDVHGKISNAAIDALCEPLGQDSLAVKRRLELAEFVRGDPRTGGYRLVQNLLKTWRAARGGI</sequence>
<dbReference type="PANTHER" id="PTHR34301">
    <property type="entry name" value="DNA-BINDING PROTEIN-RELATED"/>
    <property type="match status" value="1"/>
</dbReference>
<dbReference type="EMBL" id="JAWJEJ010000002">
    <property type="protein sequence ID" value="MDV3459234.1"/>
    <property type="molecule type" value="Genomic_DNA"/>
</dbReference>
<dbReference type="SMART" id="SM00382">
    <property type="entry name" value="AAA"/>
    <property type="match status" value="1"/>
</dbReference>
<dbReference type="Proteomes" id="UP001273531">
    <property type="component" value="Unassembled WGS sequence"/>
</dbReference>
<dbReference type="SUPFAM" id="SSF52540">
    <property type="entry name" value="P-loop containing nucleoside triphosphate hydrolases"/>
    <property type="match status" value="1"/>
</dbReference>